<sequence>MTDDEDRETGDDKDRETGDDKDRETGDGDRGIDAAGMAGSGVILDGDAETRRALRAIAEDVRGESSESQQVAAILYRVSDLYDPAEDTSPEAIYRNVRQIMRVKARGGLDR</sequence>
<evidence type="ECO:0000313" key="3">
    <source>
        <dbReference type="Proteomes" id="UP000199215"/>
    </source>
</evidence>
<dbReference type="RefSeq" id="WP_092816327.1">
    <property type="nucleotide sequence ID" value="NZ_FNWU01000002.1"/>
</dbReference>
<protein>
    <submittedName>
        <fullName evidence="2">Uncharacterized protein</fullName>
    </submittedName>
</protein>
<name>A0A1H6IK70_9EURY</name>
<gene>
    <name evidence="2" type="ORF">SAMN05192561_102313</name>
</gene>
<reference evidence="2 3" key="1">
    <citation type="submission" date="2016-10" db="EMBL/GenBank/DDBJ databases">
        <authorList>
            <person name="de Groot N.N."/>
        </authorList>
    </citation>
    <scope>NUCLEOTIDE SEQUENCE [LARGE SCALE GENOMIC DNA]</scope>
    <source>
        <strain evidence="2 3">IBRC-M10418</strain>
    </source>
</reference>
<evidence type="ECO:0000313" key="2">
    <source>
        <dbReference type="EMBL" id="SEH47687.1"/>
    </source>
</evidence>
<dbReference type="STRING" id="1267564.SAMN05192561_102313"/>
<evidence type="ECO:0000256" key="1">
    <source>
        <dbReference type="SAM" id="MobiDB-lite"/>
    </source>
</evidence>
<feature type="compositionally biased region" description="Basic and acidic residues" evidence="1">
    <location>
        <begin position="10"/>
        <end position="32"/>
    </location>
</feature>
<dbReference type="Pfam" id="PF25931">
    <property type="entry name" value="DUF7976"/>
    <property type="match status" value="1"/>
</dbReference>
<dbReference type="OrthoDB" id="167123at2157"/>
<dbReference type="Proteomes" id="UP000199215">
    <property type="component" value="Unassembled WGS sequence"/>
</dbReference>
<dbReference type="AlphaFoldDB" id="A0A1H6IK70"/>
<feature type="region of interest" description="Disordered" evidence="1">
    <location>
        <begin position="1"/>
        <end position="44"/>
    </location>
</feature>
<proteinExistence type="predicted"/>
<dbReference type="EMBL" id="FNWU01000002">
    <property type="protein sequence ID" value="SEH47687.1"/>
    <property type="molecule type" value="Genomic_DNA"/>
</dbReference>
<keyword evidence="3" id="KW-1185">Reference proteome</keyword>
<dbReference type="InterPro" id="IPR058282">
    <property type="entry name" value="DUF7976"/>
</dbReference>
<organism evidence="2 3">
    <name type="scientific">Halopenitus malekzadehii</name>
    <dbReference type="NCBI Taxonomy" id="1267564"/>
    <lineage>
        <taxon>Archaea</taxon>
        <taxon>Methanobacteriati</taxon>
        <taxon>Methanobacteriota</taxon>
        <taxon>Stenosarchaea group</taxon>
        <taxon>Halobacteria</taxon>
        <taxon>Halobacteriales</taxon>
        <taxon>Haloferacaceae</taxon>
        <taxon>Halopenitus</taxon>
    </lineage>
</organism>
<accession>A0A1H6IK70</accession>